<protein>
    <recommendedName>
        <fullName evidence="3">ASCH domain-containing protein</fullName>
    </recommendedName>
</protein>
<comment type="caution">
    <text evidence="1">The sequence shown here is derived from an EMBL/GenBank/DDBJ whole genome shotgun (WGS) entry which is preliminary data.</text>
</comment>
<gene>
    <name evidence="1" type="ORF">COX39_00600</name>
</gene>
<evidence type="ECO:0008006" key="3">
    <source>
        <dbReference type="Google" id="ProtNLM"/>
    </source>
</evidence>
<dbReference type="Proteomes" id="UP000231567">
    <property type="component" value="Unassembled WGS sequence"/>
</dbReference>
<dbReference type="InterPro" id="IPR015947">
    <property type="entry name" value="PUA-like_sf"/>
</dbReference>
<dbReference type="Gene3D" id="2.30.130.30">
    <property type="entry name" value="Hypothetical protein"/>
    <property type="match status" value="1"/>
</dbReference>
<dbReference type="AlphaFoldDB" id="A0A2G9YRM9"/>
<organism evidence="1 2">
    <name type="scientific">Candidatus Nealsonbacteria bacterium CG23_combo_of_CG06-09_8_20_14_all_40_13</name>
    <dbReference type="NCBI Taxonomy" id="1974724"/>
    <lineage>
        <taxon>Bacteria</taxon>
        <taxon>Candidatus Nealsoniibacteriota</taxon>
    </lineage>
</organism>
<name>A0A2G9YRM9_9BACT</name>
<proteinExistence type="predicted"/>
<dbReference type="SUPFAM" id="SSF88697">
    <property type="entry name" value="PUA domain-like"/>
    <property type="match status" value="1"/>
</dbReference>
<reference evidence="1 2" key="1">
    <citation type="submission" date="2017-09" db="EMBL/GenBank/DDBJ databases">
        <title>Depth-based differentiation of microbial function through sediment-hosted aquifers and enrichment of novel symbionts in the deep terrestrial subsurface.</title>
        <authorList>
            <person name="Probst A.J."/>
            <person name="Ladd B."/>
            <person name="Jarett J.K."/>
            <person name="Geller-Mcgrath D.E."/>
            <person name="Sieber C.M."/>
            <person name="Emerson J.B."/>
            <person name="Anantharaman K."/>
            <person name="Thomas B.C."/>
            <person name="Malmstrom R."/>
            <person name="Stieglmeier M."/>
            <person name="Klingl A."/>
            <person name="Woyke T."/>
            <person name="Ryan C.M."/>
            <person name="Banfield J.F."/>
        </authorList>
    </citation>
    <scope>NUCLEOTIDE SEQUENCE [LARGE SCALE GENOMIC DNA]</scope>
    <source>
        <strain evidence="1">CG23_combo_of_CG06-09_8_20_14_all_40_13</strain>
    </source>
</reference>
<sequence length="131" mass="14986">MAKHLAVFVGDAVEKILKGEKTVELRLALSKIAPYGQIKKGDAILLKESGDKVLGQVSVDNVLFYENLDGEMIGRLRKEYTTETGMPDEFWQRKANARYASIIFLKNPRRFLTPLKIKKHSRLPWVILEKD</sequence>
<evidence type="ECO:0000313" key="1">
    <source>
        <dbReference type="EMBL" id="PIP21896.1"/>
    </source>
</evidence>
<evidence type="ECO:0000313" key="2">
    <source>
        <dbReference type="Proteomes" id="UP000231567"/>
    </source>
</evidence>
<dbReference type="EMBL" id="PCRM01000010">
    <property type="protein sequence ID" value="PIP21896.1"/>
    <property type="molecule type" value="Genomic_DNA"/>
</dbReference>
<accession>A0A2G9YRM9</accession>